<name>A0A0R2JSI7_9LACO</name>
<feature type="transmembrane region" description="Helical" evidence="1">
    <location>
        <begin position="12"/>
        <end position="32"/>
    </location>
</feature>
<keyword evidence="1" id="KW-1133">Transmembrane helix</keyword>
<dbReference type="AlphaFoldDB" id="A0A0R2JSI7"/>
<keyword evidence="1" id="KW-0812">Transmembrane</keyword>
<gene>
    <name evidence="2" type="ORF">IV67_GL000600</name>
</gene>
<evidence type="ECO:0000313" key="3">
    <source>
        <dbReference type="Proteomes" id="UP000051673"/>
    </source>
</evidence>
<sequence>MPNYIKEEFDKFIKGFISLIFTSFYTVYLQAFVKEFIYDSFDKNTGKFFYGLGNSCIMFLLGMCPFIIWKVLVWFWRTFVKRIQVNMNYKIIENPNNYELDNSDTSKNDIIFLSNEAFDEGFFLEGTMHIIGLQKWKMKLLTYCKASLIVKSEPSMTFNLTDTAYMKNLTNMYQVTQERDKIEISPFDALKDSSRDKKITTSIFCVMGLQSNPYELVLKIEPKWSLLPSFLLRGLVRVDGIFVLEGETR</sequence>
<feature type="transmembrane region" description="Helical" evidence="1">
    <location>
        <begin position="52"/>
        <end position="76"/>
    </location>
</feature>
<proteinExistence type="predicted"/>
<protein>
    <submittedName>
        <fullName evidence="2">Uncharacterized protein</fullName>
    </submittedName>
</protein>
<evidence type="ECO:0000313" key="2">
    <source>
        <dbReference type="EMBL" id="KRN77085.1"/>
    </source>
</evidence>
<keyword evidence="3" id="KW-1185">Reference proteome</keyword>
<dbReference type="Proteomes" id="UP000051673">
    <property type="component" value="Unassembled WGS sequence"/>
</dbReference>
<accession>A0A0R2JSI7</accession>
<organism evidence="2 3">
    <name type="scientific">Weissella minor</name>
    <dbReference type="NCBI Taxonomy" id="1620"/>
    <lineage>
        <taxon>Bacteria</taxon>
        <taxon>Bacillati</taxon>
        <taxon>Bacillota</taxon>
        <taxon>Bacilli</taxon>
        <taxon>Lactobacillales</taxon>
        <taxon>Lactobacillaceae</taxon>
        <taxon>Weissella</taxon>
    </lineage>
</organism>
<dbReference type="RefSeq" id="WP_057788030.1">
    <property type="nucleotide sequence ID" value="NZ_JQCD01000024.1"/>
</dbReference>
<dbReference type="PATRIC" id="fig|1620.3.peg.607"/>
<evidence type="ECO:0000256" key="1">
    <source>
        <dbReference type="SAM" id="Phobius"/>
    </source>
</evidence>
<dbReference type="EMBL" id="JQCD01000024">
    <property type="protein sequence ID" value="KRN77085.1"/>
    <property type="molecule type" value="Genomic_DNA"/>
</dbReference>
<comment type="caution">
    <text evidence="2">The sequence shown here is derived from an EMBL/GenBank/DDBJ whole genome shotgun (WGS) entry which is preliminary data.</text>
</comment>
<keyword evidence="1" id="KW-0472">Membrane</keyword>
<reference evidence="2 3" key="1">
    <citation type="journal article" date="2015" name="Genome Announc.">
        <title>Expanding the biotechnology potential of lactobacilli through comparative genomics of 213 strains and associated genera.</title>
        <authorList>
            <person name="Sun Z."/>
            <person name="Harris H.M."/>
            <person name="McCann A."/>
            <person name="Guo C."/>
            <person name="Argimon S."/>
            <person name="Zhang W."/>
            <person name="Yang X."/>
            <person name="Jeffery I.B."/>
            <person name="Cooney J.C."/>
            <person name="Kagawa T.F."/>
            <person name="Liu W."/>
            <person name="Song Y."/>
            <person name="Salvetti E."/>
            <person name="Wrobel A."/>
            <person name="Rasinkangas P."/>
            <person name="Parkhill J."/>
            <person name="Rea M.C."/>
            <person name="O'Sullivan O."/>
            <person name="Ritari J."/>
            <person name="Douillard F.P."/>
            <person name="Paul Ross R."/>
            <person name="Yang R."/>
            <person name="Briner A.E."/>
            <person name="Felis G.E."/>
            <person name="de Vos W.M."/>
            <person name="Barrangou R."/>
            <person name="Klaenhammer T.R."/>
            <person name="Caufield P.W."/>
            <person name="Cui Y."/>
            <person name="Zhang H."/>
            <person name="O'Toole P.W."/>
        </authorList>
    </citation>
    <scope>NUCLEOTIDE SEQUENCE [LARGE SCALE GENOMIC DNA]</scope>
    <source>
        <strain evidence="2 3">DSM 20014</strain>
    </source>
</reference>
<dbReference type="STRING" id="1620.IV67_GL000600"/>